<dbReference type="SUPFAM" id="SSF103473">
    <property type="entry name" value="MFS general substrate transporter"/>
    <property type="match status" value="1"/>
</dbReference>
<evidence type="ECO:0000256" key="2">
    <source>
        <dbReference type="ARBA" id="ARBA00022692"/>
    </source>
</evidence>
<dbReference type="Pfam" id="PF07690">
    <property type="entry name" value="MFS_1"/>
    <property type="match status" value="1"/>
</dbReference>
<feature type="transmembrane region" description="Helical" evidence="5">
    <location>
        <begin position="107"/>
        <end position="125"/>
    </location>
</feature>
<evidence type="ECO:0000313" key="7">
    <source>
        <dbReference type="Proteomes" id="UP000261811"/>
    </source>
</evidence>
<sequence>MSTEAAAAGAVSGRDRRARLAAYAAFAVQGLCFATLVGRVNQLRDAHHMTDDQINILVLCVPIIAGVGSAVAAPLMGRFGSGPVLRISQPLVCLSVLAVGLTGDANLPLYLLIGFFGLAVGAVDASMNAQAVRAERAYGVSILTGFHALWSAAAGLGAVWAWAANQYVFPDSLTKSLAVGFAIPAVLGVAVSAATGTRLYRRADEAVGVAADAVRSAAKQVPWRPVLVIGIAMACFYIADSMLSNFGTLFFDKDLHDKSVAPLGLAAYQVMMVASRSVADFGVRRFGATRVVRTGTLVGALGLVLVLVAQNAPMAIAGFAVTGLGLCVVAPISFSAAGKVDGSGLGIAVARVNIFNYVGFVVGALIVLIVQPMSSYQASYAVPAVLTLVTIALARGFQPAERPGTPAPVAAERPVA</sequence>
<keyword evidence="2 5" id="KW-0812">Transmembrane</keyword>
<feature type="transmembrane region" description="Helical" evidence="5">
    <location>
        <begin position="291"/>
        <end position="309"/>
    </location>
</feature>
<dbReference type="GO" id="GO:0022857">
    <property type="term" value="F:transmembrane transporter activity"/>
    <property type="evidence" value="ECO:0007669"/>
    <property type="project" value="InterPro"/>
</dbReference>
<comment type="subcellular location">
    <subcellularLocation>
        <location evidence="1">Membrane</location>
        <topology evidence="1">Multi-pass membrane protein</topology>
    </subcellularLocation>
</comment>
<name>A0A372JPN9_9ACTN</name>
<feature type="transmembrane region" description="Helical" evidence="5">
    <location>
        <begin position="376"/>
        <end position="394"/>
    </location>
</feature>
<feature type="transmembrane region" description="Helical" evidence="5">
    <location>
        <begin position="348"/>
        <end position="370"/>
    </location>
</feature>
<dbReference type="EMBL" id="QURH01000174">
    <property type="protein sequence ID" value="RFU41977.1"/>
    <property type="molecule type" value="Genomic_DNA"/>
</dbReference>
<evidence type="ECO:0000256" key="3">
    <source>
        <dbReference type="ARBA" id="ARBA00022989"/>
    </source>
</evidence>
<dbReference type="InterPro" id="IPR036259">
    <property type="entry name" value="MFS_trans_sf"/>
</dbReference>
<reference evidence="6 7" key="1">
    <citation type="submission" date="2018-08" db="EMBL/GenBank/DDBJ databases">
        <title>Actinomadura jelena sp. nov., a novel Actinomycete isolated from soil in Chad.</title>
        <authorList>
            <person name="Shi L."/>
        </authorList>
    </citation>
    <scope>NUCLEOTIDE SEQUENCE [LARGE SCALE GENOMIC DNA]</scope>
    <source>
        <strain evidence="6 7">NEAU-G17</strain>
    </source>
</reference>
<dbReference type="OrthoDB" id="3864150at2"/>
<dbReference type="InterPro" id="IPR051788">
    <property type="entry name" value="MFS_Transporter"/>
</dbReference>
<evidence type="ECO:0000256" key="5">
    <source>
        <dbReference type="SAM" id="Phobius"/>
    </source>
</evidence>
<feature type="transmembrane region" description="Helical" evidence="5">
    <location>
        <begin position="20"/>
        <end position="41"/>
    </location>
</feature>
<feature type="transmembrane region" description="Helical" evidence="5">
    <location>
        <begin position="53"/>
        <end position="72"/>
    </location>
</feature>
<dbReference type="InterPro" id="IPR011701">
    <property type="entry name" value="MFS"/>
</dbReference>
<dbReference type="AlphaFoldDB" id="A0A372JPN9"/>
<proteinExistence type="predicted"/>
<dbReference type="PANTHER" id="PTHR23514:SF13">
    <property type="entry name" value="INNER MEMBRANE PROTEIN YBJJ"/>
    <property type="match status" value="1"/>
</dbReference>
<protein>
    <submittedName>
        <fullName evidence="6">MFS transporter</fullName>
    </submittedName>
</protein>
<evidence type="ECO:0000256" key="1">
    <source>
        <dbReference type="ARBA" id="ARBA00004141"/>
    </source>
</evidence>
<feature type="transmembrane region" description="Helical" evidence="5">
    <location>
        <begin position="137"/>
        <end position="164"/>
    </location>
</feature>
<accession>A0A372JPN9</accession>
<evidence type="ECO:0000256" key="4">
    <source>
        <dbReference type="ARBA" id="ARBA00023136"/>
    </source>
</evidence>
<dbReference type="PANTHER" id="PTHR23514">
    <property type="entry name" value="BYPASS OF STOP CODON PROTEIN 6"/>
    <property type="match status" value="1"/>
</dbReference>
<keyword evidence="4 5" id="KW-0472">Membrane</keyword>
<dbReference type="RefSeq" id="WP_117357005.1">
    <property type="nucleotide sequence ID" value="NZ_QURH01000174.1"/>
</dbReference>
<organism evidence="6 7">
    <name type="scientific">Actinomadura logoneensis</name>
    <dbReference type="NCBI Taxonomy" id="2293572"/>
    <lineage>
        <taxon>Bacteria</taxon>
        <taxon>Bacillati</taxon>
        <taxon>Actinomycetota</taxon>
        <taxon>Actinomycetes</taxon>
        <taxon>Streptosporangiales</taxon>
        <taxon>Thermomonosporaceae</taxon>
        <taxon>Actinomadura</taxon>
    </lineage>
</organism>
<dbReference type="Proteomes" id="UP000261811">
    <property type="component" value="Unassembled WGS sequence"/>
</dbReference>
<feature type="transmembrane region" description="Helical" evidence="5">
    <location>
        <begin position="315"/>
        <end position="336"/>
    </location>
</feature>
<dbReference type="Gene3D" id="1.20.1250.20">
    <property type="entry name" value="MFS general substrate transporter like domains"/>
    <property type="match status" value="2"/>
</dbReference>
<gene>
    <name evidence="6" type="ORF">DZF91_08970</name>
</gene>
<dbReference type="GO" id="GO:0016020">
    <property type="term" value="C:membrane"/>
    <property type="evidence" value="ECO:0007669"/>
    <property type="project" value="UniProtKB-SubCell"/>
</dbReference>
<keyword evidence="3 5" id="KW-1133">Transmembrane helix</keyword>
<comment type="caution">
    <text evidence="6">The sequence shown here is derived from an EMBL/GenBank/DDBJ whole genome shotgun (WGS) entry which is preliminary data.</text>
</comment>
<feature type="transmembrane region" description="Helical" evidence="5">
    <location>
        <begin position="176"/>
        <end position="200"/>
    </location>
</feature>
<evidence type="ECO:0000313" key="6">
    <source>
        <dbReference type="EMBL" id="RFU41977.1"/>
    </source>
</evidence>
<keyword evidence="7" id="KW-1185">Reference proteome</keyword>
<dbReference type="CDD" id="cd17393">
    <property type="entry name" value="MFS_MosC_like"/>
    <property type="match status" value="1"/>
</dbReference>
<feature type="transmembrane region" description="Helical" evidence="5">
    <location>
        <begin position="221"/>
        <end position="239"/>
    </location>
</feature>